<sequence>MKRVADLLERVTEWIMALMLAVMVGLVFGNVVLRYVFNSGIVAAEEIARLMFVWLVFLGATVALRHQRHLGLEIVQSRLPVKVRRVCAVIAHLMMLYALWLFVQGSWIQLLIGMETFSTVLRFPMAFYAAAGFFPAIAMALIVLANLVRIVTNQPGARLPGDPDTMLDHPESHGPAVAPPAPAAGQHGAGHPAGHGAASGAAVAKH</sequence>
<feature type="compositionally biased region" description="Low complexity" evidence="10">
    <location>
        <begin position="194"/>
        <end position="206"/>
    </location>
</feature>
<evidence type="ECO:0000256" key="5">
    <source>
        <dbReference type="ARBA" id="ARBA00022692"/>
    </source>
</evidence>
<dbReference type="AlphaFoldDB" id="A0A1X7HQC3"/>
<evidence type="ECO:0000256" key="10">
    <source>
        <dbReference type="SAM" id="MobiDB-lite"/>
    </source>
</evidence>
<accession>A0A1X7HQC3</accession>
<keyword evidence="2 9" id="KW-0813">Transport</keyword>
<dbReference type="RefSeq" id="WP_244561043.1">
    <property type="nucleotide sequence ID" value="NZ_FXAK01000010.1"/>
</dbReference>
<dbReference type="GO" id="GO:0022857">
    <property type="term" value="F:transmembrane transporter activity"/>
    <property type="evidence" value="ECO:0007669"/>
    <property type="project" value="UniProtKB-UniRule"/>
</dbReference>
<comment type="subcellular location">
    <subcellularLocation>
        <location evidence="1 9">Cell inner membrane</location>
        <topology evidence="1 9">Multi-pass membrane protein</topology>
    </subcellularLocation>
</comment>
<keyword evidence="6 9" id="KW-1133">Transmembrane helix</keyword>
<evidence type="ECO:0000256" key="9">
    <source>
        <dbReference type="RuleBase" id="RU369079"/>
    </source>
</evidence>
<comment type="similarity">
    <text evidence="8 9">Belongs to the TRAP transporter small permease family.</text>
</comment>
<feature type="transmembrane region" description="Helical" evidence="9">
    <location>
        <begin position="12"/>
        <end position="35"/>
    </location>
</feature>
<evidence type="ECO:0000256" key="6">
    <source>
        <dbReference type="ARBA" id="ARBA00022989"/>
    </source>
</evidence>
<comment type="function">
    <text evidence="9">Part of the tripartite ATP-independent periplasmic (TRAP) transport system.</text>
</comment>
<evidence type="ECO:0000313" key="12">
    <source>
        <dbReference type="EMBL" id="SMF91050.1"/>
    </source>
</evidence>
<dbReference type="PANTHER" id="PTHR35011">
    <property type="entry name" value="2,3-DIKETO-L-GULONATE TRAP TRANSPORTER SMALL PERMEASE PROTEIN YIAM"/>
    <property type="match status" value="1"/>
</dbReference>
<evidence type="ECO:0000256" key="8">
    <source>
        <dbReference type="ARBA" id="ARBA00038436"/>
    </source>
</evidence>
<dbReference type="GO" id="GO:0005886">
    <property type="term" value="C:plasma membrane"/>
    <property type="evidence" value="ECO:0007669"/>
    <property type="project" value="UniProtKB-SubCell"/>
</dbReference>
<dbReference type="Pfam" id="PF04290">
    <property type="entry name" value="DctQ"/>
    <property type="match status" value="1"/>
</dbReference>
<feature type="domain" description="Tripartite ATP-independent periplasmic transporters DctQ component" evidence="11">
    <location>
        <begin position="23"/>
        <end position="152"/>
    </location>
</feature>
<feature type="transmembrane region" description="Helical" evidence="9">
    <location>
        <begin position="86"/>
        <end position="107"/>
    </location>
</feature>
<comment type="subunit">
    <text evidence="9">The complex comprises the extracytoplasmic solute receptor protein and the two transmembrane proteins.</text>
</comment>
<evidence type="ECO:0000313" key="13">
    <source>
        <dbReference type="Proteomes" id="UP000192936"/>
    </source>
</evidence>
<evidence type="ECO:0000256" key="1">
    <source>
        <dbReference type="ARBA" id="ARBA00004429"/>
    </source>
</evidence>
<dbReference type="PANTHER" id="PTHR35011:SF2">
    <property type="entry name" value="2,3-DIKETO-L-GULONATE TRAP TRANSPORTER SMALL PERMEASE PROTEIN YIAM"/>
    <property type="match status" value="1"/>
</dbReference>
<evidence type="ECO:0000256" key="2">
    <source>
        <dbReference type="ARBA" id="ARBA00022448"/>
    </source>
</evidence>
<dbReference type="GO" id="GO:0015740">
    <property type="term" value="P:C4-dicarboxylate transport"/>
    <property type="evidence" value="ECO:0007669"/>
    <property type="project" value="TreeGrafter"/>
</dbReference>
<dbReference type="InterPro" id="IPR055348">
    <property type="entry name" value="DctQ"/>
</dbReference>
<dbReference type="STRING" id="286727.SAMN02982917_0090"/>
<name>A0A1X7HQC3_9PROT</name>
<dbReference type="Proteomes" id="UP000192936">
    <property type="component" value="Unassembled WGS sequence"/>
</dbReference>
<evidence type="ECO:0000256" key="7">
    <source>
        <dbReference type="ARBA" id="ARBA00023136"/>
    </source>
</evidence>
<organism evidence="12 13">
    <name type="scientific">Azospirillum oryzae</name>
    <dbReference type="NCBI Taxonomy" id="286727"/>
    <lineage>
        <taxon>Bacteria</taxon>
        <taxon>Pseudomonadati</taxon>
        <taxon>Pseudomonadota</taxon>
        <taxon>Alphaproteobacteria</taxon>
        <taxon>Rhodospirillales</taxon>
        <taxon>Azospirillaceae</taxon>
        <taxon>Azospirillum</taxon>
    </lineage>
</organism>
<keyword evidence="5 9" id="KW-0812">Transmembrane</keyword>
<reference evidence="12 13" key="1">
    <citation type="submission" date="2017-04" db="EMBL/GenBank/DDBJ databases">
        <authorList>
            <person name="Afonso C.L."/>
            <person name="Miller P.J."/>
            <person name="Scott M.A."/>
            <person name="Spackman E."/>
            <person name="Goraichik I."/>
            <person name="Dimitrov K.M."/>
            <person name="Suarez D.L."/>
            <person name="Swayne D.E."/>
        </authorList>
    </citation>
    <scope>NUCLEOTIDE SEQUENCE [LARGE SCALE GENOMIC DNA]</scope>
    <source>
        <strain evidence="12 13">A2P</strain>
    </source>
</reference>
<feature type="region of interest" description="Disordered" evidence="10">
    <location>
        <begin position="159"/>
        <end position="206"/>
    </location>
</feature>
<evidence type="ECO:0000256" key="3">
    <source>
        <dbReference type="ARBA" id="ARBA00022475"/>
    </source>
</evidence>
<feature type="transmembrane region" description="Helical" evidence="9">
    <location>
        <begin position="127"/>
        <end position="148"/>
    </location>
</feature>
<keyword evidence="3" id="KW-1003">Cell membrane</keyword>
<evidence type="ECO:0000256" key="4">
    <source>
        <dbReference type="ARBA" id="ARBA00022519"/>
    </source>
</evidence>
<proteinExistence type="inferred from homology"/>
<dbReference type="InterPro" id="IPR007387">
    <property type="entry name" value="TRAP_DctQ"/>
</dbReference>
<keyword evidence="7 9" id="KW-0472">Membrane</keyword>
<keyword evidence="4 9" id="KW-0997">Cell inner membrane</keyword>
<evidence type="ECO:0000259" key="11">
    <source>
        <dbReference type="Pfam" id="PF04290"/>
    </source>
</evidence>
<gene>
    <name evidence="12" type="ORF">SAMN02982917_0090</name>
</gene>
<protein>
    <recommendedName>
        <fullName evidence="9">TRAP transporter small permease protein</fullName>
    </recommendedName>
</protein>
<dbReference type="EMBL" id="FXAK01000010">
    <property type="protein sequence ID" value="SMF91050.1"/>
    <property type="molecule type" value="Genomic_DNA"/>
</dbReference>
<feature type="transmembrane region" description="Helical" evidence="9">
    <location>
        <begin position="47"/>
        <end position="65"/>
    </location>
</feature>